<keyword evidence="3 5" id="KW-1133">Transmembrane helix</keyword>
<feature type="transmembrane region" description="Helical" evidence="5">
    <location>
        <begin position="81"/>
        <end position="100"/>
    </location>
</feature>
<dbReference type="GO" id="GO:0004671">
    <property type="term" value="F:protein C-terminal S-isoprenylcysteine carboxyl O-methyltransferase activity"/>
    <property type="evidence" value="ECO:0007669"/>
    <property type="project" value="InterPro"/>
</dbReference>
<organism evidence="6 7">
    <name type="scientific">Handelsmanbacteria sp. (strain RIFCSPLOWO2_12_FULL_64_10)</name>
    <dbReference type="NCBI Taxonomy" id="1817868"/>
    <lineage>
        <taxon>Bacteria</taxon>
        <taxon>Candidatus Handelsmaniibacteriota</taxon>
    </lineage>
</organism>
<comment type="caution">
    <text evidence="6">The sequence shown here is derived from an EMBL/GenBank/DDBJ whole genome shotgun (WGS) entry which is preliminary data.</text>
</comment>
<dbReference type="PANTHER" id="PTHR43847">
    <property type="entry name" value="BLL3993 PROTEIN"/>
    <property type="match status" value="1"/>
</dbReference>
<evidence type="ECO:0000256" key="5">
    <source>
        <dbReference type="SAM" id="Phobius"/>
    </source>
</evidence>
<evidence type="ECO:0000256" key="3">
    <source>
        <dbReference type="ARBA" id="ARBA00022989"/>
    </source>
</evidence>
<comment type="subcellular location">
    <subcellularLocation>
        <location evidence="1">Membrane</location>
        <topology evidence="1">Multi-pass membrane protein</topology>
    </subcellularLocation>
</comment>
<gene>
    <name evidence="6" type="ORF">A3F84_18905</name>
</gene>
<feature type="transmembrane region" description="Helical" evidence="5">
    <location>
        <begin position="44"/>
        <end position="65"/>
    </location>
</feature>
<evidence type="ECO:0000256" key="4">
    <source>
        <dbReference type="ARBA" id="ARBA00023136"/>
    </source>
</evidence>
<evidence type="ECO:0000313" key="7">
    <source>
        <dbReference type="Proteomes" id="UP000178606"/>
    </source>
</evidence>
<accession>A0A1F6C3Z6</accession>
<evidence type="ECO:0000256" key="1">
    <source>
        <dbReference type="ARBA" id="ARBA00004141"/>
    </source>
</evidence>
<keyword evidence="2 5" id="KW-0812">Transmembrane</keyword>
<dbReference type="AlphaFoldDB" id="A0A1F6C3Z6"/>
<dbReference type="Proteomes" id="UP000178606">
    <property type="component" value="Unassembled WGS sequence"/>
</dbReference>
<evidence type="ECO:0000313" key="6">
    <source>
        <dbReference type="EMBL" id="OGG43929.1"/>
    </source>
</evidence>
<dbReference type="Pfam" id="PF04140">
    <property type="entry name" value="ICMT"/>
    <property type="match status" value="1"/>
</dbReference>
<sequence>MNDEQTFRIVLIVASLVVFPIVLWHRLRSQATGERLDRRQEGLFILLTLRPIGVAGMLGLIAYLVNPSWMAWSAAPLPERLRWTGVGVGVLAGGLLIWTLRSLGKNLTDTVVTRTDHTLVTTGPYRWVRHPFYDSVALCVVANSLVAANWFLFLTGGLAFILMVVRTRTEEEHLRARFGDSYRAYVERTGRFVPRIGARRLASKRNEAGGRR</sequence>
<proteinExistence type="predicted"/>
<name>A0A1F6C3Z6_HANXR</name>
<dbReference type="InterPro" id="IPR052527">
    <property type="entry name" value="Metal_cation-efflux_comp"/>
</dbReference>
<reference evidence="6 7" key="1">
    <citation type="journal article" date="2016" name="Nat. Commun.">
        <title>Thousands of microbial genomes shed light on interconnected biogeochemical processes in an aquifer system.</title>
        <authorList>
            <person name="Anantharaman K."/>
            <person name="Brown C.T."/>
            <person name="Hug L.A."/>
            <person name="Sharon I."/>
            <person name="Castelle C.J."/>
            <person name="Probst A.J."/>
            <person name="Thomas B.C."/>
            <person name="Singh A."/>
            <person name="Wilkins M.J."/>
            <person name="Karaoz U."/>
            <person name="Brodie E.L."/>
            <person name="Williams K.H."/>
            <person name="Hubbard S.S."/>
            <person name="Banfield J.F."/>
        </authorList>
    </citation>
    <scope>NUCLEOTIDE SEQUENCE [LARGE SCALE GENOMIC DNA]</scope>
    <source>
        <strain evidence="7">RIFCSPLOWO2_12_FULL_64_10</strain>
    </source>
</reference>
<evidence type="ECO:0008006" key="8">
    <source>
        <dbReference type="Google" id="ProtNLM"/>
    </source>
</evidence>
<dbReference type="GO" id="GO:0016020">
    <property type="term" value="C:membrane"/>
    <property type="evidence" value="ECO:0007669"/>
    <property type="project" value="UniProtKB-SubCell"/>
</dbReference>
<feature type="transmembrane region" description="Helical" evidence="5">
    <location>
        <begin position="136"/>
        <end position="165"/>
    </location>
</feature>
<keyword evidence="4 5" id="KW-0472">Membrane</keyword>
<feature type="transmembrane region" description="Helical" evidence="5">
    <location>
        <begin position="6"/>
        <end position="24"/>
    </location>
</feature>
<protein>
    <recommendedName>
        <fullName evidence="8">Isoprenylcysteine carboxylmethyltransferase family protein</fullName>
    </recommendedName>
</protein>
<dbReference type="EMBL" id="MFKF01000422">
    <property type="protein sequence ID" value="OGG43929.1"/>
    <property type="molecule type" value="Genomic_DNA"/>
</dbReference>
<dbReference type="PANTHER" id="PTHR43847:SF1">
    <property type="entry name" value="BLL3993 PROTEIN"/>
    <property type="match status" value="1"/>
</dbReference>
<dbReference type="Gene3D" id="1.20.120.1630">
    <property type="match status" value="1"/>
</dbReference>
<evidence type="ECO:0000256" key="2">
    <source>
        <dbReference type="ARBA" id="ARBA00022692"/>
    </source>
</evidence>
<dbReference type="InterPro" id="IPR007269">
    <property type="entry name" value="ICMT_MeTrfase"/>
</dbReference>